<evidence type="ECO:0000313" key="3">
    <source>
        <dbReference type="Proteomes" id="UP000294901"/>
    </source>
</evidence>
<dbReference type="OrthoDB" id="9798201at2"/>
<dbReference type="AlphaFoldDB" id="A0A4V3C7E2"/>
<comment type="caution">
    <text evidence="2">The sequence shown here is derived from an EMBL/GenBank/DDBJ whole genome shotgun (WGS) entry which is preliminary data.</text>
</comment>
<organism evidence="2 3">
    <name type="scientific">Paractinoplanes brasiliensis</name>
    <dbReference type="NCBI Taxonomy" id="52695"/>
    <lineage>
        <taxon>Bacteria</taxon>
        <taxon>Bacillati</taxon>
        <taxon>Actinomycetota</taxon>
        <taxon>Actinomycetes</taxon>
        <taxon>Micromonosporales</taxon>
        <taxon>Micromonosporaceae</taxon>
        <taxon>Paractinoplanes</taxon>
    </lineage>
</organism>
<protein>
    <submittedName>
        <fullName evidence="2">Uncharacterized protein</fullName>
    </submittedName>
</protein>
<sequence>MSDLALARRRGLAANSAVPGDLLRRLVTDCPAEVLLPISAAHHQSRRVPQQDPTGVEADLNNAVQPSDESRPTADSRQVVRLPQDGRNRSLGYAIAAMSPSSK</sequence>
<keyword evidence="3" id="KW-1185">Reference proteome</keyword>
<gene>
    <name evidence="2" type="ORF">C8E87_0963</name>
</gene>
<feature type="region of interest" description="Disordered" evidence="1">
    <location>
        <begin position="42"/>
        <end position="87"/>
    </location>
</feature>
<proteinExistence type="predicted"/>
<accession>A0A4V3C7E2</accession>
<evidence type="ECO:0000256" key="1">
    <source>
        <dbReference type="SAM" id="MobiDB-lite"/>
    </source>
</evidence>
<reference evidence="2 3" key="1">
    <citation type="submission" date="2019-03" db="EMBL/GenBank/DDBJ databases">
        <title>Sequencing the genomes of 1000 actinobacteria strains.</title>
        <authorList>
            <person name="Klenk H.-P."/>
        </authorList>
    </citation>
    <scope>NUCLEOTIDE SEQUENCE [LARGE SCALE GENOMIC DNA]</scope>
    <source>
        <strain evidence="2 3">DSM 43805</strain>
    </source>
</reference>
<evidence type="ECO:0000313" key="2">
    <source>
        <dbReference type="EMBL" id="TDO37348.1"/>
    </source>
</evidence>
<dbReference type="RefSeq" id="WP_133871985.1">
    <property type="nucleotide sequence ID" value="NZ_BOMD01000055.1"/>
</dbReference>
<dbReference type="EMBL" id="SNWR01000001">
    <property type="protein sequence ID" value="TDO37348.1"/>
    <property type="molecule type" value="Genomic_DNA"/>
</dbReference>
<name>A0A4V3C7E2_9ACTN</name>
<dbReference type="Proteomes" id="UP000294901">
    <property type="component" value="Unassembled WGS sequence"/>
</dbReference>